<feature type="region of interest" description="Disordered" evidence="1">
    <location>
        <begin position="7"/>
        <end position="36"/>
    </location>
</feature>
<keyword evidence="3" id="KW-1185">Reference proteome</keyword>
<protein>
    <submittedName>
        <fullName evidence="2">Uncharacterized protein</fullName>
    </submittedName>
</protein>
<sequence>MDYLDEIAENSNTWTGPSPMDSTNRTRTNTTTSNGSVFKLREDDNMSAKISMLTKEIEALKMKGINSYWPNNSSYSNNYNPNMRNHPYLSYKSDNVLNPPAPRNFNSPHASSSSRTSLEDALSTFIQRQSEQNQKFESMLTRLDEEVRETKSHITRLTNSLSGIERGKLPSQTQPNPINQNLKIGSKDKHEEVKAVTILRSGKEIDKSSPLVTKKSKETPVEKEKDETESLEFGEIEQCPIPPPFPQALKLPRKLDTASEILEHLHQVKINLPLLHVIKQVPAYAKVIKDLCTIKRKHHVKKTAFLTEQVSAVIQHKTPPKYKDPGCPTISCTIGDYIMEHALLDLGASVNLIPFSVYQKLGLGELKPTSITLQLANRSVREPRGIVEDVLVKIEQFYYPVDFIVLDYQSVLHPSVHTPIILGRPFLATANALINCRNGRMQLTFGSMTLELNIFHVAKQPHEDDDCAYVNLMRAVVQEEFDKNCFSDPLETLLNNFVASYDLECDIHIFENFSLLDSS</sequence>
<proteinExistence type="predicted"/>
<gene>
    <name evidence="2" type="ORF">CFP56_026689</name>
</gene>
<dbReference type="AlphaFoldDB" id="A0AAW0K0H9"/>
<accession>A0AAW0K0H9</accession>
<name>A0AAW0K0H9_QUESU</name>
<dbReference type="PANTHER" id="PTHR33067">
    <property type="entry name" value="RNA-DIRECTED DNA POLYMERASE-RELATED"/>
    <property type="match status" value="1"/>
</dbReference>
<reference evidence="2 3" key="1">
    <citation type="journal article" date="2018" name="Sci. Data">
        <title>The draft genome sequence of cork oak.</title>
        <authorList>
            <person name="Ramos A.M."/>
            <person name="Usie A."/>
            <person name="Barbosa P."/>
            <person name="Barros P.M."/>
            <person name="Capote T."/>
            <person name="Chaves I."/>
            <person name="Simoes F."/>
            <person name="Abreu I."/>
            <person name="Carrasquinho I."/>
            <person name="Faro C."/>
            <person name="Guimaraes J.B."/>
            <person name="Mendonca D."/>
            <person name="Nobrega F."/>
            <person name="Rodrigues L."/>
            <person name="Saibo N.J.M."/>
            <person name="Varela M.C."/>
            <person name="Egas C."/>
            <person name="Matos J."/>
            <person name="Miguel C.M."/>
            <person name="Oliveira M.M."/>
            <person name="Ricardo C.P."/>
            <person name="Goncalves S."/>
        </authorList>
    </citation>
    <scope>NUCLEOTIDE SEQUENCE [LARGE SCALE GENOMIC DNA]</scope>
    <source>
        <strain evidence="3">cv. HL8</strain>
    </source>
</reference>
<dbReference type="PANTHER" id="PTHR33067:SF32">
    <property type="entry name" value="ASPARTIC PEPTIDASE DDI1-TYPE DOMAIN-CONTAINING PROTEIN"/>
    <property type="match status" value="1"/>
</dbReference>
<evidence type="ECO:0000256" key="1">
    <source>
        <dbReference type="SAM" id="MobiDB-lite"/>
    </source>
</evidence>
<dbReference type="EMBL" id="PKMF04000429">
    <property type="protein sequence ID" value="KAK7832238.1"/>
    <property type="molecule type" value="Genomic_DNA"/>
</dbReference>
<feature type="compositionally biased region" description="Basic and acidic residues" evidence="1">
    <location>
        <begin position="215"/>
        <end position="228"/>
    </location>
</feature>
<feature type="compositionally biased region" description="Low complexity" evidence="1">
    <location>
        <begin position="22"/>
        <end position="34"/>
    </location>
</feature>
<evidence type="ECO:0000313" key="2">
    <source>
        <dbReference type="EMBL" id="KAK7832238.1"/>
    </source>
</evidence>
<dbReference type="Gene3D" id="2.40.70.10">
    <property type="entry name" value="Acid Proteases"/>
    <property type="match status" value="1"/>
</dbReference>
<dbReference type="InterPro" id="IPR021109">
    <property type="entry name" value="Peptidase_aspartic_dom_sf"/>
</dbReference>
<dbReference type="CDD" id="cd00303">
    <property type="entry name" value="retropepsin_like"/>
    <property type="match status" value="1"/>
</dbReference>
<comment type="caution">
    <text evidence="2">The sequence shown here is derived from an EMBL/GenBank/DDBJ whole genome shotgun (WGS) entry which is preliminary data.</text>
</comment>
<organism evidence="2 3">
    <name type="scientific">Quercus suber</name>
    <name type="common">Cork oak</name>
    <dbReference type="NCBI Taxonomy" id="58331"/>
    <lineage>
        <taxon>Eukaryota</taxon>
        <taxon>Viridiplantae</taxon>
        <taxon>Streptophyta</taxon>
        <taxon>Embryophyta</taxon>
        <taxon>Tracheophyta</taxon>
        <taxon>Spermatophyta</taxon>
        <taxon>Magnoliopsida</taxon>
        <taxon>eudicotyledons</taxon>
        <taxon>Gunneridae</taxon>
        <taxon>Pentapetalae</taxon>
        <taxon>rosids</taxon>
        <taxon>fabids</taxon>
        <taxon>Fagales</taxon>
        <taxon>Fagaceae</taxon>
        <taxon>Quercus</taxon>
    </lineage>
</organism>
<evidence type="ECO:0000313" key="3">
    <source>
        <dbReference type="Proteomes" id="UP000237347"/>
    </source>
</evidence>
<dbReference type="Proteomes" id="UP000237347">
    <property type="component" value="Unassembled WGS sequence"/>
</dbReference>
<dbReference type="SUPFAM" id="SSF50630">
    <property type="entry name" value="Acid proteases"/>
    <property type="match status" value="1"/>
</dbReference>
<feature type="region of interest" description="Disordered" evidence="1">
    <location>
        <begin position="209"/>
        <end position="229"/>
    </location>
</feature>